<proteinExistence type="predicted"/>
<dbReference type="EMBL" id="MN739752">
    <property type="protein sequence ID" value="QHT24984.1"/>
    <property type="molecule type" value="Genomic_DNA"/>
</dbReference>
<name>A0A6C0E7E0_9ZZZZ</name>
<sequence length="92" mass="10901">MVSYVKDAIVFCGIHTCYMIYLEMNPRTRQTIIRPNEKGDKILSWRSMVEFMITPFKINKPAVKEYWKPKNWDINYPVVMLGTFSVYKCIGL</sequence>
<organism evidence="1">
    <name type="scientific">viral metagenome</name>
    <dbReference type="NCBI Taxonomy" id="1070528"/>
    <lineage>
        <taxon>unclassified sequences</taxon>
        <taxon>metagenomes</taxon>
        <taxon>organismal metagenomes</taxon>
    </lineage>
</organism>
<reference evidence="1" key="1">
    <citation type="journal article" date="2020" name="Nature">
        <title>Giant virus diversity and host interactions through global metagenomics.</title>
        <authorList>
            <person name="Schulz F."/>
            <person name="Roux S."/>
            <person name="Paez-Espino D."/>
            <person name="Jungbluth S."/>
            <person name="Walsh D.A."/>
            <person name="Denef V.J."/>
            <person name="McMahon K.D."/>
            <person name="Konstantinidis K.T."/>
            <person name="Eloe-Fadrosh E.A."/>
            <person name="Kyrpides N.C."/>
            <person name="Woyke T."/>
        </authorList>
    </citation>
    <scope>NUCLEOTIDE SEQUENCE</scope>
    <source>
        <strain evidence="1">GVMAG-M-3300023179-150</strain>
    </source>
</reference>
<accession>A0A6C0E7E0</accession>
<protein>
    <submittedName>
        <fullName evidence="1">Uncharacterized protein</fullName>
    </submittedName>
</protein>
<dbReference type="AlphaFoldDB" id="A0A6C0E7E0"/>
<evidence type="ECO:0000313" key="1">
    <source>
        <dbReference type="EMBL" id="QHT24984.1"/>
    </source>
</evidence>